<accession>A0A5B6UGH0</accession>
<dbReference type="InterPro" id="IPR036397">
    <property type="entry name" value="RNaseH_sf"/>
</dbReference>
<dbReference type="Gene3D" id="3.30.420.10">
    <property type="entry name" value="Ribonuclease H-like superfamily/Ribonuclease H"/>
    <property type="match status" value="1"/>
</dbReference>
<gene>
    <name evidence="2" type="ORF">EPI10_018879</name>
</gene>
<dbReference type="Pfam" id="PF17921">
    <property type="entry name" value="Integrase_H2C2"/>
    <property type="match status" value="1"/>
</dbReference>
<keyword evidence="3" id="KW-1185">Reference proteome</keyword>
<dbReference type="InterPro" id="IPR041588">
    <property type="entry name" value="Integrase_H2C2"/>
</dbReference>
<dbReference type="InterPro" id="IPR012337">
    <property type="entry name" value="RNaseH-like_sf"/>
</dbReference>
<dbReference type="InterPro" id="IPR052160">
    <property type="entry name" value="Gypsy_RT_Integrase-like"/>
</dbReference>
<organism evidence="2 3">
    <name type="scientific">Gossypium australe</name>
    <dbReference type="NCBI Taxonomy" id="47621"/>
    <lineage>
        <taxon>Eukaryota</taxon>
        <taxon>Viridiplantae</taxon>
        <taxon>Streptophyta</taxon>
        <taxon>Embryophyta</taxon>
        <taxon>Tracheophyta</taxon>
        <taxon>Spermatophyta</taxon>
        <taxon>Magnoliopsida</taxon>
        <taxon>eudicotyledons</taxon>
        <taxon>Gunneridae</taxon>
        <taxon>Pentapetalae</taxon>
        <taxon>rosids</taxon>
        <taxon>malvids</taxon>
        <taxon>Malvales</taxon>
        <taxon>Malvaceae</taxon>
        <taxon>Malvoideae</taxon>
        <taxon>Gossypium</taxon>
    </lineage>
</organism>
<evidence type="ECO:0000313" key="3">
    <source>
        <dbReference type="Proteomes" id="UP000325315"/>
    </source>
</evidence>
<feature type="domain" description="Integrase zinc-binding" evidence="1">
    <location>
        <begin position="2"/>
        <end position="31"/>
    </location>
</feature>
<name>A0A5B6UGH0_9ROSI</name>
<evidence type="ECO:0000259" key="1">
    <source>
        <dbReference type="Pfam" id="PF17921"/>
    </source>
</evidence>
<dbReference type="AlphaFoldDB" id="A0A5B6UGH0"/>
<dbReference type="EMBL" id="SMMG02000012">
    <property type="protein sequence ID" value="KAA3455906.1"/>
    <property type="molecule type" value="Genomic_DNA"/>
</dbReference>
<protein>
    <submittedName>
        <fullName evidence="2">Transposon Ty3-I Gag-Pol polyprotein</fullName>
    </submittedName>
</protein>
<sequence>MTQKILQSRFHWPTMNKDAYEFVQGCERCQRIGSISERDEMPKTRKIMNQYILLVVDYVSKWVEITALPINDTRSLVKFFRKNIFTRFVTPRTLVSGEGSHFCNKKFEIVLAKYNSIRIDKIRHSDWMTHYGRTKWHIKLPEVCPLTSLYIKKITIFQELEKKEYWEIEELDLDLELAN</sequence>
<reference evidence="3" key="1">
    <citation type="journal article" date="2019" name="Plant Biotechnol. J.">
        <title>Genome sequencing of the Australian wild diploid species Gossypium australe highlights disease resistance and delayed gland morphogenesis.</title>
        <authorList>
            <person name="Cai Y."/>
            <person name="Cai X."/>
            <person name="Wang Q."/>
            <person name="Wang P."/>
            <person name="Zhang Y."/>
            <person name="Cai C."/>
            <person name="Xu Y."/>
            <person name="Wang K."/>
            <person name="Zhou Z."/>
            <person name="Wang C."/>
            <person name="Geng S."/>
            <person name="Li B."/>
            <person name="Dong Q."/>
            <person name="Hou Y."/>
            <person name="Wang H."/>
            <person name="Ai P."/>
            <person name="Liu Z."/>
            <person name="Yi F."/>
            <person name="Sun M."/>
            <person name="An G."/>
            <person name="Cheng J."/>
            <person name="Zhang Y."/>
            <person name="Shi Q."/>
            <person name="Xie Y."/>
            <person name="Shi X."/>
            <person name="Chang Y."/>
            <person name="Huang F."/>
            <person name="Chen Y."/>
            <person name="Hong S."/>
            <person name="Mi L."/>
            <person name="Sun Q."/>
            <person name="Zhang L."/>
            <person name="Zhou B."/>
            <person name="Peng R."/>
            <person name="Zhang X."/>
            <person name="Liu F."/>
        </authorList>
    </citation>
    <scope>NUCLEOTIDE SEQUENCE [LARGE SCALE GENOMIC DNA]</scope>
    <source>
        <strain evidence="3">cv. PA1801</strain>
    </source>
</reference>
<proteinExistence type="predicted"/>
<dbReference type="GO" id="GO:0003676">
    <property type="term" value="F:nucleic acid binding"/>
    <property type="evidence" value="ECO:0007669"/>
    <property type="project" value="InterPro"/>
</dbReference>
<evidence type="ECO:0000313" key="2">
    <source>
        <dbReference type="EMBL" id="KAA3455906.1"/>
    </source>
</evidence>
<dbReference type="OrthoDB" id="1163520at2759"/>
<dbReference type="Gene3D" id="1.10.340.70">
    <property type="match status" value="1"/>
</dbReference>
<dbReference type="Proteomes" id="UP000325315">
    <property type="component" value="Unassembled WGS sequence"/>
</dbReference>
<dbReference type="SUPFAM" id="SSF53098">
    <property type="entry name" value="Ribonuclease H-like"/>
    <property type="match status" value="1"/>
</dbReference>
<dbReference type="PANTHER" id="PTHR47266">
    <property type="entry name" value="ENDONUCLEASE-RELATED"/>
    <property type="match status" value="1"/>
</dbReference>
<comment type="caution">
    <text evidence="2">The sequence shown here is derived from an EMBL/GenBank/DDBJ whole genome shotgun (WGS) entry which is preliminary data.</text>
</comment>